<comment type="caution">
    <text evidence="1">The sequence shown here is derived from an EMBL/GenBank/DDBJ whole genome shotgun (WGS) entry which is preliminary data.</text>
</comment>
<organism evidence="1 2">
    <name type="scientific">Artomyces pyxidatus</name>
    <dbReference type="NCBI Taxonomy" id="48021"/>
    <lineage>
        <taxon>Eukaryota</taxon>
        <taxon>Fungi</taxon>
        <taxon>Dikarya</taxon>
        <taxon>Basidiomycota</taxon>
        <taxon>Agaricomycotina</taxon>
        <taxon>Agaricomycetes</taxon>
        <taxon>Russulales</taxon>
        <taxon>Auriscalpiaceae</taxon>
        <taxon>Artomyces</taxon>
    </lineage>
</organism>
<gene>
    <name evidence="1" type="ORF">BV25DRAFT_504203</name>
</gene>
<evidence type="ECO:0000313" key="2">
    <source>
        <dbReference type="Proteomes" id="UP000814140"/>
    </source>
</evidence>
<protein>
    <submittedName>
        <fullName evidence="1">Uncharacterized protein</fullName>
    </submittedName>
</protein>
<dbReference type="Proteomes" id="UP000814140">
    <property type="component" value="Unassembled WGS sequence"/>
</dbReference>
<name>A0ACB8THZ2_9AGAM</name>
<keyword evidence="2" id="KW-1185">Reference proteome</keyword>
<sequence>MRRGGRRHAPRIRDFRVRARARQCANYPREPLAHAGKQAAQRPAQRVRADRREHHVEIPLPRRASPPSLLTPRANTAAGRSATARADPHAALRRPPRPCIPAAAPSTSARARAAPARAGPQRRVHGARRRRPRRARAAARRRGRPRDRRRARAHAPPPALARRWLQSQSQSQSRSHSSPLGPPRRVPLRVLVLFVIIVVVPQRRRGRHGRARLGARARHRDRAPRGGECAPARGAGHLARGARGRGHRRRRRRAGAGAAQCAAVRQRRVEAAAASAAPATGRTRSRDGAVGPGDGRGWRWRDDHYRRDGGRCGRRPGARDAVWGAGAECRMVGRCVLMIFFLCAERVLGRRRL</sequence>
<accession>A0ACB8THZ2</accession>
<reference evidence="1" key="1">
    <citation type="submission" date="2021-03" db="EMBL/GenBank/DDBJ databases">
        <authorList>
            <consortium name="DOE Joint Genome Institute"/>
            <person name="Ahrendt S."/>
            <person name="Looney B.P."/>
            <person name="Miyauchi S."/>
            <person name="Morin E."/>
            <person name="Drula E."/>
            <person name="Courty P.E."/>
            <person name="Chicoki N."/>
            <person name="Fauchery L."/>
            <person name="Kohler A."/>
            <person name="Kuo A."/>
            <person name="Labutti K."/>
            <person name="Pangilinan J."/>
            <person name="Lipzen A."/>
            <person name="Riley R."/>
            <person name="Andreopoulos W."/>
            <person name="He G."/>
            <person name="Johnson J."/>
            <person name="Barry K.W."/>
            <person name="Grigoriev I.V."/>
            <person name="Nagy L."/>
            <person name="Hibbett D."/>
            <person name="Henrissat B."/>
            <person name="Matheny P.B."/>
            <person name="Labbe J."/>
            <person name="Martin F."/>
        </authorList>
    </citation>
    <scope>NUCLEOTIDE SEQUENCE</scope>
    <source>
        <strain evidence="1">HHB10654</strain>
    </source>
</reference>
<proteinExistence type="predicted"/>
<reference evidence="1" key="2">
    <citation type="journal article" date="2022" name="New Phytol.">
        <title>Evolutionary transition to the ectomycorrhizal habit in the genomes of a hyperdiverse lineage of mushroom-forming fungi.</title>
        <authorList>
            <person name="Looney B."/>
            <person name="Miyauchi S."/>
            <person name="Morin E."/>
            <person name="Drula E."/>
            <person name="Courty P.E."/>
            <person name="Kohler A."/>
            <person name="Kuo A."/>
            <person name="LaButti K."/>
            <person name="Pangilinan J."/>
            <person name="Lipzen A."/>
            <person name="Riley R."/>
            <person name="Andreopoulos W."/>
            <person name="He G."/>
            <person name="Johnson J."/>
            <person name="Nolan M."/>
            <person name="Tritt A."/>
            <person name="Barry K.W."/>
            <person name="Grigoriev I.V."/>
            <person name="Nagy L.G."/>
            <person name="Hibbett D."/>
            <person name="Henrissat B."/>
            <person name="Matheny P.B."/>
            <person name="Labbe J."/>
            <person name="Martin F.M."/>
        </authorList>
    </citation>
    <scope>NUCLEOTIDE SEQUENCE</scope>
    <source>
        <strain evidence="1">HHB10654</strain>
    </source>
</reference>
<evidence type="ECO:0000313" key="1">
    <source>
        <dbReference type="EMBL" id="KAI0068010.1"/>
    </source>
</evidence>
<dbReference type="EMBL" id="MU277188">
    <property type="protein sequence ID" value="KAI0068010.1"/>
    <property type="molecule type" value="Genomic_DNA"/>
</dbReference>